<protein>
    <submittedName>
        <fullName evidence="1">Uncharacterized protein</fullName>
    </submittedName>
</protein>
<organism evidence="1 2">
    <name type="scientific">Halalkalibacter oceani</name>
    <dbReference type="NCBI Taxonomy" id="1653776"/>
    <lineage>
        <taxon>Bacteria</taxon>
        <taxon>Bacillati</taxon>
        <taxon>Bacillota</taxon>
        <taxon>Bacilli</taxon>
        <taxon>Bacillales</taxon>
        <taxon>Bacillaceae</taxon>
        <taxon>Halalkalibacter</taxon>
    </lineage>
</organism>
<name>A0A9X2IPC0_9BACI</name>
<proteinExistence type="predicted"/>
<dbReference type="AlphaFoldDB" id="A0A9X2IPC0"/>
<accession>A0A9X2IPC0</accession>
<evidence type="ECO:0000313" key="1">
    <source>
        <dbReference type="EMBL" id="MCM3714292.1"/>
    </source>
</evidence>
<reference evidence="1" key="1">
    <citation type="submission" date="2022-05" db="EMBL/GenBank/DDBJ databases">
        <title>Comparative Genomics of Spacecraft Associated Microbes.</title>
        <authorList>
            <person name="Tran M.T."/>
            <person name="Wright A."/>
            <person name="Seuylemezian A."/>
            <person name="Eisen J."/>
            <person name="Coil D."/>
        </authorList>
    </citation>
    <scope>NUCLEOTIDE SEQUENCE</scope>
    <source>
        <strain evidence="1">214.1.1</strain>
    </source>
</reference>
<dbReference type="RefSeq" id="WP_251223083.1">
    <property type="nucleotide sequence ID" value="NZ_JAMBOL010000006.1"/>
</dbReference>
<comment type="caution">
    <text evidence="1">The sequence shown here is derived from an EMBL/GenBank/DDBJ whole genome shotgun (WGS) entry which is preliminary data.</text>
</comment>
<keyword evidence="2" id="KW-1185">Reference proteome</keyword>
<sequence>MKVKIKLENTTSNQEIARQIRDANEREHNPVSISFNETLSEIYFEGEYISIPEADWFSDDMLLEGQVKQCEAGLEIQPKDKGKTVNIHFDADLVAELNEIKQHVRNKTQHEIVLELFRKGLDQYNKEKDQNKPSD</sequence>
<gene>
    <name evidence="1" type="ORF">M3202_09355</name>
</gene>
<dbReference type="Proteomes" id="UP001139179">
    <property type="component" value="Unassembled WGS sequence"/>
</dbReference>
<evidence type="ECO:0000313" key="2">
    <source>
        <dbReference type="Proteomes" id="UP001139179"/>
    </source>
</evidence>
<dbReference type="EMBL" id="JAMBOL010000006">
    <property type="protein sequence ID" value="MCM3714292.1"/>
    <property type="molecule type" value="Genomic_DNA"/>
</dbReference>